<name>A0A0S4J760_BODSA</name>
<keyword evidence="2" id="KW-0547">Nucleotide-binding</keyword>
<dbReference type="GO" id="GO:0016787">
    <property type="term" value="F:hydrolase activity"/>
    <property type="evidence" value="ECO:0007669"/>
    <property type="project" value="UniProtKB-KW"/>
</dbReference>
<evidence type="ECO:0000256" key="10">
    <source>
        <dbReference type="SAM" id="MobiDB-lite"/>
    </source>
</evidence>
<protein>
    <recommendedName>
        <fullName evidence="8">DNA 3'-5' helicase</fullName>
        <ecNumber evidence="8">5.6.2.4</ecNumber>
    </recommendedName>
</protein>
<keyword evidence="6" id="KW-0413">Isomerase</keyword>
<feature type="region of interest" description="Disordered" evidence="10">
    <location>
        <begin position="189"/>
        <end position="210"/>
    </location>
</feature>
<evidence type="ECO:0000256" key="5">
    <source>
        <dbReference type="ARBA" id="ARBA00022840"/>
    </source>
</evidence>
<feature type="compositionally biased region" description="Basic and acidic residues" evidence="10">
    <location>
        <begin position="481"/>
        <end position="498"/>
    </location>
</feature>
<feature type="region of interest" description="Disordered" evidence="10">
    <location>
        <begin position="225"/>
        <end position="244"/>
    </location>
</feature>
<dbReference type="Pfam" id="PF04851">
    <property type="entry name" value="ResIII"/>
    <property type="match status" value="1"/>
</dbReference>
<feature type="compositionally biased region" description="Gly residues" evidence="10">
    <location>
        <begin position="427"/>
        <end position="444"/>
    </location>
</feature>
<evidence type="ECO:0000256" key="2">
    <source>
        <dbReference type="ARBA" id="ARBA00022741"/>
    </source>
</evidence>
<dbReference type="Gene3D" id="3.40.50.300">
    <property type="entry name" value="P-loop containing nucleotide triphosphate hydrolases"/>
    <property type="match status" value="2"/>
</dbReference>
<dbReference type="GO" id="GO:0097550">
    <property type="term" value="C:transcription preinitiation complex"/>
    <property type="evidence" value="ECO:0007669"/>
    <property type="project" value="TreeGrafter"/>
</dbReference>
<dbReference type="InterPro" id="IPR032830">
    <property type="entry name" value="XPB/Ssl2_N"/>
</dbReference>
<dbReference type="EMBL" id="CYKH01001219">
    <property type="protein sequence ID" value="CUG85974.1"/>
    <property type="molecule type" value="Genomic_DNA"/>
</dbReference>
<dbReference type="InterPro" id="IPR001650">
    <property type="entry name" value="Helicase_C-like"/>
</dbReference>
<evidence type="ECO:0000256" key="9">
    <source>
        <dbReference type="ARBA" id="ARBA00048988"/>
    </source>
</evidence>
<dbReference type="VEuPathDB" id="TriTrypDB:BSAL_91250"/>
<feature type="compositionally biased region" description="Low complexity" evidence="10">
    <location>
        <begin position="985"/>
        <end position="999"/>
    </location>
</feature>
<feature type="region of interest" description="Disordered" evidence="10">
    <location>
        <begin position="857"/>
        <end position="880"/>
    </location>
</feature>
<evidence type="ECO:0000256" key="1">
    <source>
        <dbReference type="ARBA" id="ARBA00006637"/>
    </source>
</evidence>
<evidence type="ECO:0000313" key="14">
    <source>
        <dbReference type="Proteomes" id="UP000051952"/>
    </source>
</evidence>
<dbReference type="InterPro" id="IPR050615">
    <property type="entry name" value="ATP-dep_DNA_Helicase"/>
</dbReference>
<dbReference type="AlphaFoldDB" id="A0A0S4J760"/>
<dbReference type="InterPro" id="IPR006935">
    <property type="entry name" value="Helicase/UvrB_N"/>
</dbReference>
<gene>
    <name evidence="13" type="ORF">BSAL_91250</name>
</gene>
<dbReference type="GO" id="GO:0000112">
    <property type="term" value="C:nucleotide-excision repair factor 3 complex"/>
    <property type="evidence" value="ECO:0007669"/>
    <property type="project" value="TreeGrafter"/>
</dbReference>
<feature type="domain" description="Helicase ATP-binding" evidence="11">
    <location>
        <begin position="352"/>
        <end position="589"/>
    </location>
</feature>
<accession>A0A0S4J760</accession>
<dbReference type="SMART" id="SM00490">
    <property type="entry name" value="HELICc"/>
    <property type="match status" value="1"/>
</dbReference>
<dbReference type="PROSITE" id="PS51194">
    <property type="entry name" value="HELICASE_CTER"/>
    <property type="match status" value="1"/>
</dbReference>
<feature type="compositionally biased region" description="Polar residues" evidence="10">
    <location>
        <begin position="57"/>
        <end position="66"/>
    </location>
</feature>
<feature type="region of interest" description="Disordered" evidence="10">
    <location>
        <begin position="421"/>
        <end position="445"/>
    </location>
</feature>
<feature type="compositionally biased region" description="Polar residues" evidence="10">
    <location>
        <begin position="192"/>
        <end position="201"/>
    </location>
</feature>
<feature type="compositionally biased region" description="Basic residues" evidence="10">
    <location>
        <begin position="965"/>
        <end position="975"/>
    </location>
</feature>
<evidence type="ECO:0000256" key="7">
    <source>
        <dbReference type="ARBA" id="ARBA00034617"/>
    </source>
</evidence>
<evidence type="ECO:0000259" key="11">
    <source>
        <dbReference type="PROSITE" id="PS51192"/>
    </source>
</evidence>
<dbReference type="Pfam" id="PF16203">
    <property type="entry name" value="ERCC3_RAD25_C"/>
    <property type="match status" value="1"/>
</dbReference>
<dbReference type="GO" id="GO:0005524">
    <property type="term" value="F:ATP binding"/>
    <property type="evidence" value="ECO:0007669"/>
    <property type="project" value="UniProtKB-KW"/>
</dbReference>
<feature type="region of interest" description="Disordered" evidence="10">
    <location>
        <begin position="37"/>
        <end position="66"/>
    </location>
</feature>
<dbReference type="InterPro" id="IPR027417">
    <property type="entry name" value="P-loop_NTPase"/>
</dbReference>
<dbReference type="PANTHER" id="PTHR11274">
    <property type="entry name" value="RAD25/XP-B DNA REPAIR HELICASE"/>
    <property type="match status" value="1"/>
</dbReference>
<dbReference type="GO" id="GO:0006367">
    <property type="term" value="P:transcription initiation at RNA polymerase II promoter"/>
    <property type="evidence" value="ECO:0007669"/>
    <property type="project" value="TreeGrafter"/>
</dbReference>
<keyword evidence="5" id="KW-0067">ATP-binding</keyword>
<dbReference type="GO" id="GO:0003677">
    <property type="term" value="F:DNA binding"/>
    <property type="evidence" value="ECO:0007669"/>
    <property type="project" value="InterPro"/>
</dbReference>
<reference evidence="14" key="1">
    <citation type="submission" date="2015-09" db="EMBL/GenBank/DDBJ databases">
        <authorList>
            <consortium name="Pathogen Informatics"/>
        </authorList>
    </citation>
    <scope>NUCLEOTIDE SEQUENCE [LARGE SCALE GENOMIC DNA]</scope>
    <source>
        <strain evidence="14">Lake Konstanz</strain>
    </source>
</reference>
<feature type="compositionally biased region" description="Basic and acidic residues" evidence="10">
    <location>
        <begin position="857"/>
        <end position="871"/>
    </location>
</feature>
<evidence type="ECO:0000256" key="6">
    <source>
        <dbReference type="ARBA" id="ARBA00023235"/>
    </source>
</evidence>
<evidence type="ECO:0000256" key="8">
    <source>
        <dbReference type="ARBA" id="ARBA00034808"/>
    </source>
</evidence>
<evidence type="ECO:0000259" key="12">
    <source>
        <dbReference type="PROSITE" id="PS51194"/>
    </source>
</evidence>
<dbReference type="SUPFAM" id="SSF52540">
    <property type="entry name" value="P-loop containing nucleoside triphosphate hydrolases"/>
    <property type="match status" value="1"/>
</dbReference>
<dbReference type="EC" id="5.6.2.4" evidence="8"/>
<dbReference type="Proteomes" id="UP000051952">
    <property type="component" value="Unassembled WGS sequence"/>
</dbReference>
<evidence type="ECO:0000256" key="3">
    <source>
        <dbReference type="ARBA" id="ARBA00022801"/>
    </source>
</evidence>
<dbReference type="SMART" id="SM00487">
    <property type="entry name" value="DEXDc"/>
    <property type="match status" value="1"/>
</dbReference>
<dbReference type="GO" id="GO:0005675">
    <property type="term" value="C:transcription factor TFIIH holo complex"/>
    <property type="evidence" value="ECO:0007669"/>
    <property type="project" value="TreeGrafter"/>
</dbReference>
<dbReference type="PANTHER" id="PTHR11274:SF0">
    <property type="entry name" value="GENERAL TRANSCRIPTION AND DNA REPAIR FACTOR IIH HELICASE SUBUNIT XPB"/>
    <property type="match status" value="1"/>
</dbReference>
<sequence length="1079" mass="118619">MQQGECCFFLVDCTDKRLAGHISVVVEVFRGTDERRRISEQSRIDQQQQQQDDDGSAPTNRQTSSTAVNTTSWKLFLQQVAEAVSRPAYLHLFHITPFSLGTAVSSGWTPTAVISCLSAYSYHDTTTAMNNFITSHMERHNKAQIVVDERQRFQLCIRGRRLAEAILRDQRIVSLCAVRDTSVGATAAATVRNRQQQTSTKTSDKKIEEGDESLSHLYITRRIIRAPDEEEDEESHEMSSEAKNAAIVADKEEHDDDGELEEVQVLLQDHAASRLVSDVLWAHHHLPICQVYHFSASDDSVVHDDKGGADHVLNSAASRDHAANDVRSINLVLRPQCRPRPYQIAAVEAALAHGGTAVRSGVLLLPCGAGKTLVGVLLAAVVKKRTIIVCAGSISVEQWKNQLLEWADLTPLDEEDTATTHNIAARGGRGGGRGGSRGGQGRAVGGDRVACLTGKHKDPITEDTDVVITTYTMLGVAQEHYRREQQQRLERRKLQNRGEDDDDMTRRSCGAAPDRRSSAQSKRSRNPKEALFDTTWGLMILDEVHMAPAAGVRESISHVVSKAVVGLTATYVREDHRIRDTFHVVGPKLFDISWEELHQQGFLASITCVEVHCPMTPDFMVEYTQRLHTSLSSRSNSSKSSSAGVSALAAAPMLQAIAASNPNKMLCVWELVHRHLHQQEHHTAKILVFCDHIALLKEYAKLLGAPLVHGETSHAERMAIFSEFQSTRRVNVICISRVGDVSVNLPCANVVIQVSSHGGSRRQEAQRLGRILRPKQQNDSAGPVDAFFYSLISRDTMEVAYAAHRSEFLVDQGYRCRFIVFEPPPPVHENDEEEEGNTTGGGGAVVVVAAYGEASEKNVKRETNHGGEHSSPHNGRTGDAATVKRETLMNDVNHERRLVFGASETTRIAHANHSTFGGGGGAPHTSIVDVGRRKWQLRLLASMVGRWELQYLQATSRGAVSAKTNARRTNQKGNRRNNQDEGNESESSVSSSSGSSDADNGSDVEIVEPAISKKGNKAQQSTNHRSLIDIKKEYGVTAGVPARGMTVVTTTTLQQQQDASMMLARFTTSADGIVYHELR</sequence>
<dbReference type="CDD" id="cd18789">
    <property type="entry name" value="SF2_C_XPB"/>
    <property type="match status" value="1"/>
</dbReference>
<feature type="region of interest" description="Disordered" evidence="10">
    <location>
        <begin position="481"/>
        <end position="528"/>
    </location>
</feature>
<dbReference type="InterPro" id="IPR032438">
    <property type="entry name" value="ERCC3_RAD25_C"/>
</dbReference>
<dbReference type="Pfam" id="PF13625">
    <property type="entry name" value="Helicase_C_3"/>
    <property type="match status" value="1"/>
</dbReference>
<dbReference type="PROSITE" id="PS51192">
    <property type="entry name" value="HELICASE_ATP_BIND_1"/>
    <property type="match status" value="1"/>
</dbReference>
<feature type="domain" description="Helicase C-terminal" evidence="12">
    <location>
        <begin position="670"/>
        <end position="833"/>
    </location>
</feature>
<evidence type="ECO:0000256" key="4">
    <source>
        <dbReference type="ARBA" id="ARBA00022806"/>
    </source>
</evidence>
<dbReference type="GO" id="GO:0043138">
    <property type="term" value="F:3'-5' DNA helicase activity"/>
    <property type="evidence" value="ECO:0007669"/>
    <property type="project" value="UniProtKB-EC"/>
</dbReference>
<comment type="catalytic activity">
    <reaction evidence="9">
        <text>ATP + H2O = ADP + phosphate + H(+)</text>
        <dbReference type="Rhea" id="RHEA:13065"/>
        <dbReference type="ChEBI" id="CHEBI:15377"/>
        <dbReference type="ChEBI" id="CHEBI:15378"/>
        <dbReference type="ChEBI" id="CHEBI:30616"/>
        <dbReference type="ChEBI" id="CHEBI:43474"/>
        <dbReference type="ChEBI" id="CHEBI:456216"/>
        <dbReference type="EC" id="5.6.2.4"/>
    </reaction>
</comment>
<dbReference type="OrthoDB" id="10262986at2759"/>
<comment type="catalytic activity">
    <reaction evidence="7">
        <text>Couples ATP hydrolysis with the unwinding of duplex DNA by translocating in the 3'-5' direction.</text>
        <dbReference type="EC" id="5.6.2.4"/>
    </reaction>
</comment>
<keyword evidence="14" id="KW-1185">Reference proteome</keyword>
<keyword evidence="4 13" id="KW-0347">Helicase</keyword>
<keyword evidence="3" id="KW-0378">Hydrolase</keyword>
<evidence type="ECO:0000313" key="13">
    <source>
        <dbReference type="EMBL" id="CUG85974.1"/>
    </source>
</evidence>
<proteinExistence type="inferred from homology"/>
<organism evidence="13 14">
    <name type="scientific">Bodo saltans</name>
    <name type="common">Flagellated protozoan</name>
    <dbReference type="NCBI Taxonomy" id="75058"/>
    <lineage>
        <taxon>Eukaryota</taxon>
        <taxon>Discoba</taxon>
        <taxon>Euglenozoa</taxon>
        <taxon>Kinetoplastea</taxon>
        <taxon>Metakinetoplastina</taxon>
        <taxon>Eubodonida</taxon>
        <taxon>Bodonidae</taxon>
        <taxon>Bodo</taxon>
    </lineage>
</organism>
<feature type="region of interest" description="Disordered" evidence="10">
    <location>
        <begin position="956"/>
        <end position="1002"/>
    </location>
</feature>
<dbReference type="InterPro" id="IPR014001">
    <property type="entry name" value="Helicase_ATP-bd"/>
</dbReference>
<comment type="similarity">
    <text evidence="1">Belongs to the helicase family. RAD25/XPB subfamily.</text>
</comment>